<name>A0ACC0YVT9_9ROSI</name>
<organism evidence="1 2">
    <name type="scientific">Pistacia integerrima</name>
    <dbReference type="NCBI Taxonomy" id="434235"/>
    <lineage>
        <taxon>Eukaryota</taxon>
        <taxon>Viridiplantae</taxon>
        <taxon>Streptophyta</taxon>
        <taxon>Embryophyta</taxon>
        <taxon>Tracheophyta</taxon>
        <taxon>Spermatophyta</taxon>
        <taxon>Magnoliopsida</taxon>
        <taxon>eudicotyledons</taxon>
        <taxon>Gunneridae</taxon>
        <taxon>Pentapetalae</taxon>
        <taxon>rosids</taxon>
        <taxon>malvids</taxon>
        <taxon>Sapindales</taxon>
        <taxon>Anacardiaceae</taxon>
        <taxon>Pistacia</taxon>
    </lineage>
</organism>
<protein>
    <submittedName>
        <fullName evidence="1">Uncharacterized protein</fullName>
    </submittedName>
</protein>
<proteinExistence type="predicted"/>
<dbReference type="Proteomes" id="UP001163603">
    <property type="component" value="Chromosome 4"/>
</dbReference>
<evidence type="ECO:0000313" key="1">
    <source>
        <dbReference type="EMBL" id="KAJ0042818.1"/>
    </source>
</evidence>
<evidence type="ECO:0000313" key="2">
    <source>
        <dbReference type="Proteomes" id="UP001163603"/>
    </source>
</evidence>
<comment type="caution">
    <text evidence="1">The sequence shown here is derived from an EMBL/GenBank/DDBJ whole genome shotgun (WGS) entry which is preliminary data.</text>
</comment>
<reference evidence="2" key="1">
    <citation type="journal article" date="2023" name="G3 (Bethesda)">
        <title>Genome assembly and association tests identify interacting loci associated with vigor, precocity, and sex in interspecific pistachio rootstocks.</title>
        <authorList>
            <person name="Palmer W."/>
            <person name="Jacygrad E."/>
            <person name="Sagayaradj S."/>
            <person name="Cavanaugh K."/>
            <person name="Han R."/>
            <person name="Bertier L."/>
            <person name="Beede B."/>
            <person name="Kafkas S."/>
            <person name="Golino D."/>
            <person name="Preece J."/>
            <person name="Michelmore R."/>
        </authorList>
    </citation>
    <scope>NUCLEOTIDE SEQUENCE [LARGE SCALE GENOMIC DNA]</scope>
</reference>
<sequence length="96" mass="11065">MGTNERKKKKVKSKKRSNLQLSENGESFCFSFFLGSLFWIDEMINTVEEETEKNLPSEKKKRKREKGNAVDVSSAVQIKIEGGYCVDLLEFTLVRL</sequence>
<accession>A0ACC0YVT9</accession>
<dbReference type="EMBL" id="CM047739">
    <property type="protein sequence ID" value="KAJ0042818.1"/>
    <property type="molecule type" value="Genomic_DNA"/>
</dbReference>
<gene>
    <name evidence="1" type="ORF">Pint_18874</name>
</gene>
<keyword evidence="2" id="KW-1185">Reference proteome</keyword>